<dbReference type="EMBL" id="JACEIK010003453">
    <property type="protein sequence ID" value="MCD9641775.1"/>
    <property type="molecule type" value="Genomic_DNA"/>
</dbReference>
<organism evidence="2 3">
    <name type="scientific">Datura stramonium</name>
    <name type="common">Jimsonweed</name>
    <name type="synonym">Common thornapple</name>
    <dbReference type="NCBI Taxonomy" id="4076"/>
    <lineage>
        <taxon>Eukaryota</taxon>
        <taxon>Viridiplantae</taxon>
        <taxon>Streptophyta</taxon>
        <taxon>Embryophyta</taxon>
        <taxon>Tracheophyta</taxon>
        <taxon>Spermatophyta</taxon>
        <taxon>Magnoliopsida</taxon>
        <taxon>eudicotyledons</taxon>
        <taxon>Gunneridae</taxon>
        <taxon>Pentapetalae</taxon>
        <taxon>asterids</taxon>
        <taxon>lamiids</taxon>
        <taxon>Solanales</taxon>
        <taxon>Solanaceae</taxon>
        <taxon>Solanoideae</taxon>
        <taxon>Datureae</taxon>
        <taxon>Datura</taxon>
    </lineage>
</organism>
<evidence type="ECO:0000256" key="1">
    <source>
        <dbReference type="SAM" id="MobiDB-lite"/>
    </source>
</evidence>
<protein>
    <submittedName>
        <fullName evidence="2">Uncharacterized protein</fullName>
    </submittedName>
</protein>
<feature type="compositionally biased region" description="Basic and acidic residues" evidence="1">
    <location>
        <begin position="20"/>
        <end position="35"/>
    </location>
</feature>
<sequence length="102" mass="11569">MMPADQRPNDAEASFTPSKPIEDESSMKPSMKDELYSLESIETEERRRKSRKSLRFLEKSSRLLQDENENAYGACRLVKQNGSSQTATGLLSRMEAAKQLLV</sequence>
<feature type="region of interest" description="Disordered" evidence="1">
    <location>
        <begin position="1"/>
        <end position="54"/>
    </location>
</feature>
<comment type="caution">
    <text evidence="2">The sequence shown here is derived from an EMBL/GenBank/DDBJ whole genome shotgun (WGS) entry which is preliminary data.</text>
</comment>
<keyword evidence="3" id="KW-1185">Reference proteome</keyword>
<evidence type="ECO:0000313" key="2">
    <source>
        <dbReference type="EMBL" id="MCD9641775.1"/>
    </source>
</evidence>
<proteinExistence type="predicted"/>
<accession>A0ABS8V6Y6</accession>
<gene>
    <name evidence="2" type="ORF">HAX54_028210</name>
</gene>
<evidence type="ECO:0000313" key="3">
    <source>
        <dbReference type="Proteomes" id="UP000823775"/>
    </source>
</evidence>
<dbReference type="Proteomes" id="UP000823775">
    <property type="component" value="Unassembled WGS sequence"/>
</dbReference>
<name>A0ABS8V6Y6_DATST</name>
<reference evidence="2 3" key="1">
    <citation type="journal article" date="2021" name="BMC Genomics">
        <title>Datura genome reveals duplications of psychoactive alkaloid biosynthetic genes and high mutation rate following tissue culture.</title>
        <authorList>
            <person name="Rajewski A."/>
            <person name="Carter-House D."/>
            <person name="Stajich J."/>
            <person name="Litt A."/>
        </authorList>
    </citation>
    <scope>NUCLEOTIDE SEQUENCE [LARGE SCALE GENOMIC DNA]</scope>
    <source>
        <strain evidence="2">AR-01</strain>
    </source>
</reference>